<reference evidence="1 2" key="1">
    <citation type="submission" date="2014-04" db="EMBL/GenBank/DDBJ databases">
        <authorList>
            <consortium name="DOE Joint Genome Institute"/>
            <person name="Kuo A."/>
            <person name="Tarkka M."/>
            <person name="Buscot F."/>
            <person name="Kohler A."/>
            <person name="Nagy L.G."/>
            <person name="Floudas D."/>
            <person name="Copeland A."/>
            <person name="Barry K.W."/>
            <person name="Cichocki N."/>
            <person name="Veneault-Fourrey C."/>
            <person name="LaButti K."/>
            <person name="Lindquist E.A."/>
            <person name="Lipzen A."/>
            <person name="Lundell T."/>
            <person name="Morin E."/>
            <person name="Murat C."/>
            <person name="Sun H."/>
            <person name="Tunlid A."/>
            <person name="Henrissat B."/>
            <person name="Grigoriev I.V."/>
            <person name="Hibbett D.S."/>
            <person name="Martin F."/>
            <person name="Nordberg H.P."/>
            <person name="Cantor M.N."/>
            <person name="Hua S.X."/>
        </authorList>
    </citation>
    <scope>NUCLEOTIDE SEQUENCE [LARGE SCALE GENOMIC DNA]</scope>
    <source>
        <strain evidence="1 2">F 1598</strain>
    </source>
</reference>
<organism evidence="1 2">
    <name type="scientific">Piloderma croceum (strain F 1598)</name>
    <dbReference type="NCBI Taxonomy" id="765440"/>
    <lineage>
        <taxon>Eukaryota</taxon>
        <taxon>Fungi</taxon>
        <taxon>Dikarya</taxon>
        <taxon>Basidiomycota</taxon>
        <taxon>Agaricomycotina</taxon>
        <taxon>Agaricomycetes</taxon>
        <taxon>Agaricomycetidae</taxon>
        <taxon>Atheliales</taxon>
        <taxon>Atheliaceae</taxon>
        <taxon>Piloderma</taxon>
    </lineage>
</organism>
<sequence length="542" mass="60175">MATNHYDWRTKDCLTYMRALHAYEMWFALCTIPRWGNGMSSPLVGVQITGLHEKSLPDDTLTRLVRAAWIKARFDIPQIGLHTDEVPGGIDFDPATSHMIYEAGPAEVVDAWADRTIFFHHISSSNAINIETITKAAFTKEWPNASKGHDVLHLHLARDQCDTTFLYLHCAHMALDIRGCFLVLHYLIKMTTRLIDMMDSPEVLRPSGVYAWGEEPRRLALPMAVAAGATNADGTPFPGEQEVVQEIVQGLAQQMKAMEPVSFFPSRMPSETDSESKQSILTVHAVQLSSAETSTYRGVAKQHGLTVTELFSAIFAVAQYRFGIYLDKKQTSQQLGATAVSKNLLHYCPVDHRDHMPVPADAPFYCALATSAPFLVFSSETLGSIVLPEVLPSEGCTLPDAFWSQICATSRATMQTLKNTRHETMISTHPIVQILMGMLKSGEGNIFGGKSMLSSIGDMDGVLQQSYQSPSGNYMIAVNDITARARAFAPLPLLWCSLLTFKGKLRFEILTTDAYYDPEDVEVFRTDVERLLKSVGKKGTWQ</sequence>
<dbReference type="InterPro" id="IPR023213">
    <property type="entry name" value="CAT-like_dom_sf"/>
</dbReference>
<dbReference type="PANTHER" id="PTHR42034">
    <property type="entry name" value="CHROMOSOME 7, WHOLE GENOME SHOTGUN SEQUENCE-RELATED"/>
    <property type="match status" value="1"/>
</dbReference>
<dbReference type="HOGENOM" id="CLU_502585_0_0_1"/>
<protein>
    <recommendedName>
        <fullName evidence="3">Condensation domain-containing protein</fullName>
    </recommendedName>
</protein>
<dbReference type="Gene3D" id="3.30.559.10">
    <property type="entry name" value="Chloramphenicol acetyltransferase-like domain"/>
    <property type="match status" value="1"/>
</dbReference>
<gene>
    <name evidence="1" type="ORF">PILCRDRAFT_823194</name>
</gene>
<evidence type="ECO:0008006" key="3">
    <source>
        <dbReference type="Google" id="ProtNLM"/>
    </source>
</evidence>
<reference evidence="2" key="2">
    <citation type="submission" date="2015-01" db="EMBL/GenBank/DDBJ databases">
        <title>Evolutionary Origins and Diversification of the Mycorrhizal Mutualists.</title>
        <authorList>
            <consortium name="DOE Joint Genome Institute"/>
            <consortium name="Mycorrhizal Genomics Consortium"/>
            <person name="Kohler A."/>
            <person name="Kuo A."/>
            <person name="Nagy L.G."/>
            <person name="Floudas D."/>
            <person name="Copeland A."/>
            <person name="Barry K.W."/>
            <person name="Cichocki N."/>
            <person name="Veneault-Fourrey C."/>
            <person name="LaButti K."/>
            <person name="Lindquist E.A."/>
            <person name="Lipzen A."/>
            <person name="Lundell T."/>
            <person name="Morin E."/>
            <person name="Murat C."/>
            <person name="Riley R."/>
            <person name="Ohm R."/>
            <person name="Sun H."/>
            <person name="Tunlid A."/>
            <person name="Henrissat B."/>
            <person name="Grigoriev I.V."/>
            <person name="Hibbett D.S."/>
            <person name="Martin F."/>
        </authorList>
    </citation>
    <scope>NUCLEOTIDE SEQUENCE [LARGE SCALE GENOMIC DNA]</scope>
    <source>
        <strain evidence="2">F 1598</strain>
    </source>
</reference>
<dbReference type="AlphaFoldDB" id="A0A0C3F4Q9"/>
<dbReference type="EMBL" id="KN833008">
    <property type="protein sequence ID" value="KIM79655.1"/>
    <property type="molecule type" value="Genomic_DNA"/>
</dbReference>
<accession>A0A0C3F4Q9</accession>
<evidence type="ECO:0000313" key="1">
    <source>
        <dbReference type="EMBL" id="KIM79655.1"/>
    </source>
</evidence>
<proteinExistence type="predicted"/>
<dbReference type="Proteomes" id="UP000054166">
    <property type="component" value="Unassembled WGS sequence"/>
</dbReference>
<dbReference type="InParanoid" id="A0A0C3F4Q9"/>
<dbReference type="PANTHER" id="PTHR42034:SF1">
    <property type="entry name" value="CONDENSATION DOMAIN-CONTAINING PROTEIN"/>
    <property type="match status" value="1"/>
</dbReference>
<name>A0A0C3F4Q9_PILCF</name>
<evidence type="ECO:0000313" key="2">
    <source>
        <dbReference type="Proteomes" id="UP000054166"/>
    </source>
</evidence>
<keyword evidence="2" id="KW-1185">Reference proteome</keyword>